<dbReference type="GO" id="GO:0000032">
    <property type="term" value="P:cell wall mannoprotein biosynthetic process"/>
    <property type="evidence" value="ECO:0007669"/>
    <property type="project" value="TreeGrafter"/>
</dbReference>
<dbReference type="GO" id="GO:0005794">
    <property type="term" value="C:Golgi apparatus"/>
    <property type="evidence" value="ECO:0007669"/>
    <property type="project" value="TreeGrafter"/>
</dbReference>
<dbReference type="GO" id="GO:0006487">
    <property type="term" value="P:protein N-linked glycosylation"/>
    <property type="evidence" value="ECO:0007669"/>
    <property type="project" value="TreeGrafter"/>
</dbReference>
<dbReference type="PANTHER" id="PTHR31121:SF6">
    <property type="entry name" value="ALPHA-1,2 MANNOSYLTRANSFERASE KTR1"/>
    <property type="match status" value="1"/>
</dbReference>
<gene>
    <name evidence="3" type="ORF">BDA99DRAFT_520481</name>
</gene>
<name>A0AAD5K6G5_9FUNG</name>
<keyword evidence="4" id="KW-1185">Reference proteome</keyword>
<organism evidence="3 4">
    <name type="scientific">Phascolomyces articulosus</name>
    <dbReference type="NCBI Taxonomy" id="60185"/>
    <lineage>
        <taxon>Eukaryota</taxon>
        <taxon>Fungi</taxon>
        <taxon>Fungi incertae sedis</taxon>
        <taxon>Mucoromycota</taxon>
        <taxon>Mucoromycotina</taxon>
        <taxon>Mucoromycetes</taxon>
        <taxon>Mucorales</taxon>
        <taxon>Lichtheimiaceae</taxon>
        <taxon>Phascolomyces</taxon>
    </lineage>
</organism>
<sequence length="582" mass="67257">MLCFDSDGTYAPISPLKKPSVGRRSFLRQITQATILSGVIMLVFMFGRDLLWSSSTNSYTIDPRDLDIVQSLCNAQNGTFNNNNHSGILMATDEQEESIMDRQVPSYLITPPSDYQPDIVIPTEVWTSLPSKSVLYMVVRNENLQEARSAMRSIEDRFNRHFKYPWVLLNNQDFTPAFQKYIRKVTQAPIYFGKIDAQAWSYPNWIDIRTAEDHMDIMYALNVYRGGSLSFRQLLRYQSGLAIHHPLFRDVDYLWRVEPGSDITCDMIDFDPFVYMKKHNKTLGFTLTMREAPEAVENLWDDTRQFMDEYSHHILPGNETIMPWITGQDRINYNMCHLWSNFEIIKTDFLRSKAYQDYFEFLDRKGGFFYERWGDNPVRTMAVAMFLPRNQIQFFNRIGYTHSVATHCPVNQEDNIRCSCDMFESYDFHENSCTADLLQLLDDPALDSMVTFAEKQIAVDYPVPKVEEHEQEIILNLIEQEQEQLYPTIQKENSGGVKSKSLSPPSTGANIIEGGQVKEHKLIEQQAEGSTESLEDIIAMLQGGLEQQQNMDDELAMIPITEDIDFLEDVSIQQQEGIAMMV</sequence>
<dbReference type="GO" id="GO:0006493">
    <property type="term" value="P:protein O-linked glycosylation"/>
    <property type="evidence" value="ECO:0007669"/>
    <property type="project" value="TreeGrafter"/>
</dbReference>
<reference evidence="3" key="2">
    <citation type="submission" date="2023-02" db="EMBL/GenBank/DDBJ databases">
        <authorList>
            <consortium name="DOE Joint Genome Institute"/>
            <person name="Mondo S.J."/>
            <person name="Chang Y."/>
            <person name="Wang Y."/>
            <person name="Ahrendt S."/>
            <person name="Andreopoulos W."/>
            <person name="Barry K."/>
            <person name="Beard J."/>
            <person name="Benny G.L."/>
            <person name="Blankenship S."/>
            <person name="Bonito G."/>
            <person name="Cuomo C."/>
            <person name="Desiro A."/>
            <person name="Gervers K.A."/>
            <person name="Hundley H."/>
            <person name="Kuo A."/>
            <person name="LaButti K."/>
            <person name="Lang B.F."/>
            <person name="Lipzen A."/>
            <person name="O'Donnell K."/>
            <person name="Pangilinan J."/>
            <person name="Reynolds N."/>
            <person name="Sandor L."/>
            <person name="Smith M.W."/>
            <person name="Tsang A."/>
            <person name="Grigoriev I.V."/>
            <person name="Stajich J.E."/>
            <person name="Spatafora J.W."/>
        </authorList>
    </citation>
    <scope>NUCLEOTIDE SEQUENCE</scope>
    <source>
        <strain evidence="3">RSA 2281</strain>
    </source>
</reference>
<accession>A0AAD5K6G5</accession>
<evidence type="ECO:0000256" key="2">
    <source>
        <dbReference type="ARBA" id="ARBA00022679"/>
    </source>
</evidence>
<comment type="similarity">
    <text evidence="1">Belongs to the glycosyltransferase 15 family.</text>
</comment>
<dbReference type="GO" id="GO:0016020">
    <property type="term" value="C:membrane"/>
    <property type="evidence" value="ECO:0007669"/>
    <property type="project" value="InterPro"/>
</dbReference>
<keyword evidence="2 3" id="KW-0808">Transferase</keyword>
<evidence type="ECO:0000256" key="1">
    <source>
        <dbReference type="ARBA" id="ARBA00007677"/>
    </source>
</evidence>
<dbReference type="PANTHER" id="PTHR31121">
    <property type="entry name" value="ALPHA-1,2 MANNOSYLTRANSFERASE KTR1"/>
    <property type="match status" value="1"/>
</dbReference>
<dbReference type="SUPFAM" id="SSF53448">
    <property type="entry name" value="Nucleotide-diphospho-sugar transferases"/>
    <property type="match status" value="1"/>
</dbReference>
<evidence type="ECO:0000313" key="4">
    <source>
        <dbReference type="Proteomes" id="UP001209540"/>
    </source>
</evidence>
<comment type="caution">
    <text evidence="3">The sequence shown here is derived from an EMBL/GenBank/DDBJ whole genome shotgun (WGS) entry which is preliminary data.</text>
</comment>
<dbReference type="Pfam" id="PF01793">
    <property type="entry name" value="Glyco_transf_15"/>
    <property type="match status" value="1"/>
</dbReference>
<dbReference type="GO" id="GO:0000026">
    <property type="term" value="F:alpha-1,2-mannosyltransferase activity"/>
    <property type="evidence" value="ECO:0007669"/>
    <property type="project" value="TreeGrafter"/>
</dbReference>
<dbReference type="InterPro" id="IPR002685">
    <property type="entry name" value="Glyco_trans_15"/>
</dbReference>
<proteinExistence type="inferred from homology"/>
<dbReference type="Proteomes" id="UP001209540">
    <property type="component" value="Unassembled WGS sequence"/>
</dbReference>
<evidence type="ECO:0000313" key="3">
    <source>
        <dbReference type="EMBL" id="KAI9252950.1"/>
    </source>
</evidence>
<dbReference type="AlphaFoldDB" id="A0AAD5K6G5"/>
<reference evidence="3" key="1">
    <citation type="journal article" date="2022" name="IScience">
        <title>Evolution of zygomycete secretomes and the origins of terrestrial fungal ecologies.</title>
        <authorList>
            <person name="Chang Y."/>
            <person name="Wang Y."/>
            <person name="Mondo S."/>
            <person name="Ahrendt S."/>
            <person name="Andreopoulos W."/>
            <person name="Barry K."/>
            <person name="Beard J."/>
            <person name="Benny G.L."/>
            <person name="Blankenship S."/>
            <person name="Bonito G."/>
            <person name="Cuomo C."/>
            <person name="Desiro A."/>
            <person name="Gervers K.A."/>
            <person name="Hundley H."/>
            <person name="Kuo A."/>
            <person name="LaButti K."/>
            <person name="Lang B.F."/>
            <person name="Lipzen A."/>
            <person name="O'Donnell K."/>
            <person name="Pangilinan J."/>
            <person name="Reynolds N."/>
            <person name="Sandor L."/>
            <person name="Smith M.E."/>
            <person name="Tsang A."/>
            <person name="Grigoriev I.V."/>
            <person name="Stajich J.E."/>
            <person name="Spatafora J.W."/>
        </authorList>
    </citation>
    <scope>NUCLEOTIDE SEQUENCE</scope>
    <source>
        <strain evidence="3">RSA 2281</strain>
    </source>
</reference>
<dbReference type="EMBL" id="JAIXMP010000027">
    <property type="protein sequence ID" value="KAI9252950.1"/>
    <property type="molecule type" value="Genomic_DNA"/>
</dbReference>
<protein>
    <submittedName>
        <fullName evidence="3">Nucleotide-diphospho-sugar transferase</fullName>
    </submittedName>
</protein>
<dbReference type="Gene3D" id="3.90.550.10">
    <property type="entry name" value="Spore Coat Polysaccharide Biosynthesis Protein SpsA, Chain A"/>
    <property type="match status" value="1"/>
</dbReference>
<dbReference type="InterPro" id="IPR029044">
    <property type="entry name" value="Nucleotide-diphossugar_trans"/>
</dbReference>